<gene>
    <name evidence="1" type="ORF">ENO10_00585</name>
</gene>
<accession>A0A7C2M796</accession>
<sequence>MPEGLSFYDKENINRTEIRIKWWEDPSKMTYRSFSVEPLELLPEDPVNLSDLKSPNFYRDDDKQVFFGHYWLRGEPSLYKDNICCLDYSIAKEGKLVAYRHNGESVLDKRNLVYV</sequence>
<dbReference type="Gene3D" id="3.60.21.10">
    <property type="match status" value="1"/>
</dbReference>
<dbReference type="EMBL" id="DSEE01000041">
    <property type="protein sequence ID" value="HER39699.1"/>
    <property type="molecule type" value="Genomic_DNA"/>
</dbReference>
<protein>
    <submittedName>
        <fullName evidence="1">Uncharacterized protein</fullName>
    </submittedName>
</protein>
<evidence type="ECO:0000313" key="1">
    <source>
        <dbReference type="EMBL" id="HER39699.1"/>
    </source>
</evidence>
<dbReference type="InterPro" id="IPR029052">
    <property type="entry name" value="Metallo-depent_PP-like"/>
</dbReference>
<name>A0A7C2M796_9FLAO</name>
<reference evidence="1" key="1">
    <citation type="journal article" date="2020" name="mSystems">
        <title>Genome- and Community-Level Interaction Insights into Carbon Utilization and Element Cycling Functions of Hydrothermarchaeota in Hydrothermal Sediment.</title>
        <authorList>
            <person name="Zhou Z."/>
            <person name="Liu Y."/>
            <person name="Xu W."/>
            <person name="Pan J."/>
            <person name="Luo Z.H."/>
            <person name="Li M."/>
        </authorList>
    </citation>
    <scope>NUCLEOTIDE SEQUENCE [LARGE SCALE GENOMIC DNA]</scope>
    <source>
        <strain evidence="1">SpSt-1235</strain>
    </source>
</reference>
<comment type="caution">
    <text evidence="1">The sequence shown here is derived from an EMBL/GenBank/DDBJ whole genome shotgun (WGS) entry which is preliminary data.</text>
</comment>
<dbReference type="AlphaFoldDB" id="A0A7C2M796"/>
<organism evidence="1">
    <name type="scientific">Salinimicrobium catena</name>
    <dbReference type="NCBI Taxonomy" id="390640"/>
    <lineage>
        <taxon>Bacteria</taxon>
        <taxon>Pseudomonadati</taxon>
        <taxon>Bacteroidota</taxon>
        <taxon>Flavobacteriia</taxon>
        <taxon>Flavobacteriales</taxon>
        <taxon>Flavobacteriaceae</taxon>
        <taxon>Salinimicrobium</taxon>
    </lineage>
</organism>
<proteinExistence type="predicted"/>
<dbReference type="Proteomes" id="UP000885753">
    <property type="component" value="Unassembled WGS sequence"/>
</dbReference>